<proteinExistence type="predicted"/>
<keyword evidence="2" id="KW-1185">Reference proteome</keyword>
<name>A0ABW0I4U9_9BACL</name>
<evidence type="ECO:0000313" key="2">
    <source>
        <dbReference type="Proteomes" id="UP001596113"/>
    </source>
</evidence>
<dbReference type="EMBL" id="JBHSMI010000067">
    <property type="protein sequence ID" value="MFC5407431.1"/>
    <property type="molecule type" value="Genomic_DNA"/>
</dbReference>
<dbReference type="RefSeq" id="WP_378140086.1">
    <property type="nucleotide sequence ID" value="NZ_JBHSMI010000067.1"/>
</dbReference>
<accession>A0ABW0I4U9</accession>
<dbReference type="Proteomes" id="UP001596113">
    <property type="component" value="Unassembled WGS sequence"/>
</dbReference>
<organism evidence="1 2">
    <name type="scientific">Cohnella soli</name>
    <dbReference type="NCBI Taxonomy" id="425005"/>
    <lineage>
        <taxon>Bacteria</taxon>
        <taxon>Bacillati</taxon>
        <taxon>Bacillota</taxon>
        <taxon>Bacilli</taxon>
        <taxon>Bacillales</taxon>
        <taxon>Paenibacillaceae</taxon>
        <taxon>Cohnella</taxon>
    </lineage>
</organism>
<evidence type="ECO:0000313" key="1">
    <source>
        <dbReference type="EMBL" id="MFC5407431.1"/>
    </source>
</evidence>
<gene>
    <name evidence="1" type="ORF">ACFPOF_32270</name>
</gene>
<sequence>MDFNATYEQWLSMHRNLRYGERLRRLEEGHGYLEKLILENVWWPAVGHFDHLHPEYEVFDFRDGTRFLDFAWLPGPIRLNIEVTALTPTPARSA</sequence>
<reference evidence="2" key="1">
    <citation type="journal article" date="2019" name="Int. J. Syst. Evol. Microbiol.">
        <title>The Global Catalogue of Microorganisms (GCM) 10K type strain sequencing project: providing services to taxonomists for standard genome sequencing and annotation.</title>
        <authorList>
            <consortium name="The Broad Institute Genomics Platform"/>
            <consortium name="The Broad Institute Genome Sequencing Center for Infectious Disease"/>
            <person name="Wu L."/>
            <person name="Ma J."/>
        </authorList>
    </citation>
    <scope>NUCLEOTIDE SEQUENCE [LARGE SCALE GENOMIC DNA]</scope>
    <source>
        <strain evidence="2">CGMCC 1.18575</strain>
    </source>
</reference>
<comment type="caution">
    <text evidence="1">The sequence shown here is derived from an EMBL/GenBank/DDBJ whole genome shotgun (WGS) entry which is preliminary data.</text>
</comment>
<protein>
    <submittedName>
        <fullName evidence="1">Uncharacterized protein</fullName>
    </submittedName>
</protein>